<dbReference type="AlphaFoldDB" id="A0A6A6JW86"/>
<dbReference type="InterPro" id="IPR041863">
    <property type="entry name" value="PolD2_C"/>
</dbReference>
<comment type="subcellular location">
    <subcellularLocation>
        <location evidence="1">Nucleus</location>
    </subcellularLocation>
</comment>
<feature type="region of interest" description="Disordered" evidence="10">
    <location>
        <begin position="194"/>
        <end position="218"/>
    </location>
</feature>
<dbReference type="GO" id="GO:0003677">
    <property type="term" value="F:DNA binding"/>
    <property type="evidence" value="ECO:0007669"/>
    <property type="project" value="InterPro"/>
</dbReference>
<dbReference type="Pfam" id="PF04042">
    <property type="entry name" value="DNA_pol_E_B"/>
    <property type="match status" value="1"/>
</dbReference>
<dbReference type="Pfam" id="PF18018">
    <property type="entry name" value="DNA_pol_D_N"/>
    <property type="match status" value="1"/>
</dbReference>
<evidence type="ECO:0000256" key="7">
    <source>
        <dbReference type="ARBA" id="ARBA00022932"/>
    </source>
</evidence>
<dbReference type="RefSeq" id="XP_033658417.1">
    <property type="nucleotide sequence ID" value="XM_033797340.1"/>
</dbReference>
<keyword evidence="4" id="KW-0808">Transferase</keyword>
<name>A0A6A6JW86_WESOR</name>
<evidence type="ECO:0000256" key="4">
    <source>
        <dbReference type="ARBA" id="ARBA00022679"/>
    </source>
</evidence>
<proteinExistence type="inferred from homology"/>
<feature type="domain" description="DNA polymerase delta subunit OB-fold" evidence="12">
    <location>
        <begin position="40"/>
        <end position="178"/>
    </location>
</feature>
<dbReference type="Gene3D" id="3.60.21.50">
    <property type="match status" value="1"/>
</dbReference>
<dbReference type="Gene3D" id="2.40.50.430">
    <property type="match status" value="1"/>
</dbReference>
<comment type="similarity">
    <text evidence="2">Belongs to the DNA polymerase delta/II small subunit family.</text>
</comment>
<keyword evidence="7" id="KW-0239">DNA-directed DNA polymerase</keyword>
<dbReference type="InterPro" id="IPR024826">
    <property type="entry name" value="DNA_pol_delta/II_ssu"/>
</dbReference>
<evidence type="ECO:0000259" key="12">
    <source>
        <dbReference type="Pfam" id="PF18018"/>
    </source>
</evidence>
<dbReference type="FunFam" id="2.40.50.430:FF:000002">
    <property type="entry name" value="DNA polymerase delta subunit"/>
    <property type="match status" value="1"/>
</dbReference>
<evidence type="ECO:0000256" key="2">
    <source>
        <dbReference type="ARBA" id="ARBA00006035"/>
    </source>
</evidence>
<dbReference type="PANTHER" id="PTHR10416">
    <property type="entry name" value="DNA POLYMERASE DELTA SUBUNIT 2"/>
    <property type="match status" value="1"/>
</dbReference>
<reference evidence="13" key="1">
    <citation type="journal article" date="2020" name="Stud. Mycol.">
        <title>101 Dothideomycetes genomes: a test case for predicting lifestyles and emergence of pathogens.</title>
        <authorList>
            <person name="Haridas S."/>
            <person name="Albert R."/>
            <person name="Binder M."/>
            <person name="Bloem J."/>
            <person name="Labutti K."/>
            <person name="Salamov A."/>
            <person name="Andreopoulos B."/>
            <person name="Baker S."/>
            <person name="Barry K."/>
            <person name="Bills G."/>
            <person name="Bluhm B."/>
            <person name="Cannon C."/>
            <person name="Castanera R."/>
            <person name="Culley D."/>
            <person name="Daum C."/>
            <person name="Ezra D."/>
            <person name="Gonzalez J."/>
            <person name="Henrissat B."/>
            <person name="Kuo A."/>
            <person name="Liang C."/>
            <person name="Lipzen A."/>
            <person name="Lutzoni F."/>
            <person name="Magnuson J."/>
            <person name="Mondo S."/>
            <person name="Nolan M."/>
            <person name="Ohm R."/>
            <person name="Pangilinan J."/>
            <person name="Park H.-J."/>
            <person name="Ramirez L."/>
            <person name="Alfaro M."/>
            <person name="Sun H."/>
            <person name="Tritt A."/>
            <person name="Yoshinaga Y."/>
            <person name="Zwiers L.-H."/>
            <person name="Turgeon B."/>
            <person name="Goodwin S."/>
            <person name="Spatafora J."/>
            <person name="Crous P."/>
            <person name="Grigoriev I."/>
        </authorList>
    </citation>
    <scope>NUCLEOTIDE SEQUENCE</scope>
    <source>
        <strain evidence="13">CBS 379.55</strain>
    </source>
</reference>
<feature type="region of interest" description="Disordered" evidence="10">
    <location>
        <begin position="353"/>
        <end position="372"/>
    </location>
</feature>
<dbReference type="GO" id="GO:0003887">
    <property type="term" value="F:DNA-directed DNA polymerase activity"/>
    <property type="evidence" value="ECO:0007669"/>
    <property type="project" value="UniProtKB-KW"/>
</dbReference>
<dbReference type="EMBL" id="ML986484">
    <property type="protein sequence ID" value="KAF2280880.1"/>
    <property type="molecule type" value="Genomic_DNA"/>
</dbReference>
<gene>
    <name evidence="13" type="ORF">EI97DRAFT_428974</name>
</gene>
<keyword evidence="14" id="KW-1185">Reference proteome</keyword>
<dbReference type="PANTHER" id="PTHR10416:SF0">
    <property type="entry name" value="DNA POLYMERASE DELTA SUBUNIT 2"/>
    <property type="match status" value="1"/>
</dbReference>
<evidence type="ECO:0000256" key="3">
    <source>
        <dbReference type="ARBA" id="ARBA00012417"/>
    </source>
</evidence>
<dbReference type="OrthoDB" id="3763at2759"/>
<comment type="catalytic activity">
    <reaction evidence="9">
        <text>DNA(n) + a 2'-deoxyribonucleoside 5'-triphosphate = DNA(n+1) + diphosphate</text>
        <dbReference type="Rhea" id="RHEA:22508"/>
        <dbReference type="Rhea" id="RHEA-COMP:17339"/>
        <dbReference type="Rhea" id="RHEA-COMP:17340"/>
        <dbReference type="ChEBI" id="CHEBI:33019"/>
        <dbReference type="ChEBI" id="CHEBI:61560"/>
        <dbReference type="ChEBI" id="CHEBI:173112"/>
        <dbReference type="EC" id="2.7.7.7"/>
    </reaction>
</comment>
<dbReference type="InterPro" id="IPR040663">
    <property type="entry name" value="DNA_pol_D_N"/>
</dbReference>
<keyword evidence="6" id="KW-0235">DNA replication</keyword>
<dbReference type="Proteomes" id="UP000800097">
    <property type="component" value="Unassembled WGS sequence"/>
</dbReference>
<keyword evidence="5" id="KW-0548">Nucleotidyltransferase</keyword>
<evidence type="ECO:0000256" key="5">
    <source>
        <dbReference type="ARBA" id="ARBA00022695"/>
    </source>
</evidence>
<evidence type="ECO:0000256" key="10">
    <source>
        <dbReference type="SAM" id="MobiDB-lite"/>
    </source>
</evidence>
<dbReference type="GO" id="GO:0006281">
    <property type="term" value="P:DNA repair"/>
    <property type="evidence" value="ECO:0007669"/>
    <property type="project" value="UniProtKB-ARBA"/>
</dbReference>
<protein>
    <recommendedName>
        <fullName evidence="3">DNA-directed DNA polymerase</fullName>
        <ecNumber evidence="3">2.7.7.7</ecNumber>
    </recommendedName>
</protein>
<dbReference type="CDD" id="cd07387">
    <property type="entry name" value="MPP_PolD2_C"/>
    <property type="match status" value="1"/>
</dbReference>
<dbReference type="InterPro" id="IPR007185">
    <property type="entry name" value="DNA_pol_a/d/e_bsu"/>
</dbReference>
<evidence type="ECO:0000256" key="1">
    <source>
        <dbReference type="ARBA" id="ARBA00004123"/>
    </source>
</evidence>
<evidence type="ECO:0000256" key="6">
    <source>
        <dbReference type="ARBA" id="ARBA00022705"/>
    </source>
</evidence>
<evidence type="ECO:0000256" key="8">
    <source>
        <dbReference type="ARBA" id="ARBA00023242"/>
    </source>
</evidence>
<dbReference type="EC" id="2.7.7.7" evidence="3"/>
<feature type="domain" description="DNA polymerase alpha/delta/epsilon subunit B" evidence="11">
    <location>
        <begin position="223"/>
        <end position="458"/>
    </location>
</feature>
<evidence type="ECO:0000256" key="9">
    <source>
        <dbReference type="ARBA" id="ARBA00049244"/>
    </source>
</evidence>
<accession>A0A6A6JW86</accession>
<evidence type="ECO:0000259" key="11">
    <source>
        <dbReference type="Pfam" id="PF04042"/>
    </source>
</evidence>
<dbReference type="GO" id="GO:0043625">
    <property type="term" value="C:delta DNA polymerase complex"/>
    <property type="evidence" value="ECO:0007669"/>
    <property type="project" value="TreeGrafter"/>
</dbReference>
<evidence type="ECO:0000313" key="13">
    <source>
        <dbReference type="EMBL" id="KAF2280880.1"/>
    </source>
</evidence>
<organism evidence="13 14">
    <name type="scientific">Westerdykella ornata</name>
    <dbReference type="NCBI Taxonomy" id="318751"/>
    <lineage>
        <taxon>Eukaryota</taxon>
        <taxon>Fungi</taxon>
        <taxon>Dikarya</taxon>
        <taxon>Ascomycota</taxon>
        <taxon>Pezizomycotina</taxon>
        <taxon>Dothideomycetes</taxon>
        <taxon>Pleosporomycetidae</taxon>
        <taxon>Pleosporales</taxon>
        <taxon>Sporormiaceae</taxon>
        <taxon>Westerdykella</taxon>
    </lineage>
</organism>
<dbReference type="GO" id="GO:0006273">
    <property type="term" value="P:lagging strand elongation"/>
    <property type="evidence" value="ECO:0007669"/>
    <property type="project" value="UniProtKB-ARBA"/>
</dbReference>
<sequence length="502" mass="55653">MLRGAPFEDPAYLPSRLPSSYNPMHTFELPKGADKHYRQQFADMYFLRLAQLKEAVRQKAQDAWSDFKLGNEQARFVDRVLDVRQGELCWVIGTVYIEMGLKPNILDDIAKEHWIAAPPSRATYKSTNDAMMLEDESGRLRLTGAITNSSTNDDSYSYVTGCVLAALGTEQADGAFHVLATQWADLPRQPQRWERDDSALAMAKKPVPQRKSEKRKGESGKLAIVSGLEITGTEDDDVPLDLFIEYLTCESGGPPDQTPRTKFSRLLIAGNSLSHSSPILSREDFAAARKAGKQKHYGYDSSAYNASPSERLDDFLAQILPTVPVTLLPGASDPANVALPQQPLHPALFPKSRHYANPPASSNETREGLDSVTNPWEGDIEGWRVVGSGGQNVDDLMKYVSLGSVGALDVMEFMLRWRCIAPTAPDTLWCYPFQDDDPLIVKDCPHIYIVGNQAEFAKRVITGPAGQRVLLIAVPRFSQTRQVVVLDLESLEVEKVAFDVRG</sequence>
<dbReference type="GeneID" id="54550515"/>
<evidence type="ECO:0000313" key="14">
    <source>
        <dbReference type="Proteomes" id="UP000800097"/>
    </source>
</evidence>
<keyword evidence="8" id="KW-0539">Nucleus</keyword>